<dbReference type="InterPro" id="IPR051401">
    <property type="entry name" value="GtrA_CellWall_Glycosyl"/>
</dbReference>
<dbReference type="EMBL" id="CP060719">
    <property type="protein sequence ID" value="QNN68715.1"/>
    <property type="molecule type" value="Genomic_DNA"/>
</dbReference>
<evidence type="ECO:0000256" key="5">
    <source>
        <dbReference type="ARBA" id="ARBA00023136"/>
    </source>
</evidence>
<accession>A0A7G9SLJ0</accession>
<proteinExistence type="inferred from homology"/>
<gene>
    <name evidence="8" type="ORF">H9L16_08090</name>
</gene>
<feature type="transmembrane region" description="Helical" evidence="6">
    <location>
        <begin position="79"/>
        <end position="98"/>
    </location>
</feature>
<dbReference type="RefSeq" id="WP_187551224.1">
    <property type="nucleotide sequence ID" value="NZ_BMZL01000002.1"/>
</dbReference>
<feature type="transmembrane region" description="Helical" evidence="6">
    <location>
        <begin position="12"/>
        <end position="33"/>
    </location>
</feature>
<evidence type="ECO:0000259" key="7">
    <source>
        <dbReference type="Pfam" id="PF04138"/>
    </source>
</evidence>
<dbReference type="Proteomes" id="UP000515804">
    <property type="component" value="Chromosome"/>
</dbReference>
<dbReference type="GO" id="GO:0000271">
    <property type="term" value="P:polysaccharide biosynthetic process"/>
    <property type="evidence" value="ECO:0007669"/>
    <property type="project" value="InterPro"/>
</dbReference>
<evidence type="ECO:0000313" key="8">
    <source>
        <dbReference type="EMBL" id="QNN68715.1"/>
    </source>
</evidence>
<dbReference type="PANTHER" id="PTHR38459:SF1">
    <property type="entry name" value="PROPHAGE BACTOPRENOL-LINKED GLUCOSE TRANSLOCASE HOMOLOG"/>
    <property type="match status" value="1"/>
</dbReference>
<feature type="transmembrane region" description="Helical" evidence="6">
    <location>
        <begin position="39"/>
        <end position="59"/>
    </location>
</feature>
<keyword evidence="4 6" id="KW-1133">Transmembrane helix</keyword>
<dbReference type="AlphaFoldDB" id="A0A7G9SLJ0"/>
<evidence type="ECO:0000256" key="1">
    <source>
        <dbReference type="ARBA" id="ARBA00004141"/>
    </source>
</evidence>
<dbReference type="PANTHER" id="PTHR38459">
    <property type="entry name" value="PROPHAGE BACTOPRENOL-LINKED GLUCOSE TRANSLOCASE HOMOLOG"/>
    <property type="match status" value="1"/>
</dbReference>
<reference evidence="8 9" key="1">
    <citation type="submission" date="2020-08" db="EMBL/GenBank/DDBJ databases">
        <title>Genome sequence of Thermomonas carbonis KCTC 42013T.</title>
        <authorList>
            <person name="Hyun D.-W."/>
            <person name="Bae J.-W."/>
        </authorList>
    </citation>
    <scope>NUCLEOTIDE SEQUENCE [LARGE SCALE GENOMIC DNA]</scope>
    <source>
        <strain evidence="8 9">KCTC 42013</strain>
    </source>
</reference>
<dbReference type="Pfam" id="PF04138">
    <property type="entry name" value="GtrA_DPMS_TM"/>
    <property type="match status" value="1"/>
</dbReference>
<sequence length="137" mass="15225">MQVTTRARIAEFCRYIATGLLGITLNVAIVVILTHYLNFHYLVSLALSSLIVTIVGFLLNRSWTFRQSGTAITPEFLRYVATTATQLAVGMIACSWLVTSMHMHYSLAVACVGVLSAPIIYLVHRGWSFGLSWLRDT</sequence>
<keyword evidence="5 6" id="KW-0472">Membrane</keyword>
<comment type="subcellular location">
    <subcellularLocation>
        <location evidence="1">Membrane</location>
        <topology evidence="1">Multi-pass membrane protein</topology>
    </subcellularLocation>
</comment>
<keyword evidence="9" id="KW-1185">Reference proteome</keyword>
<evidence type="ECO:0000256" key="3">
    <source>
        <dbReference type="ARBA" id="ARBA00022692"/>
    </source>
</evidence>
<evidence type="ECO:0000256" key="4">
    <source>
        <dbReference type="ARBA" id="ARBA00022989"/>
    </source>
</evidence>
<evidence type="ECO:0000256" key="2">
    <source>
        <dbReference type="ARBA" id="ARBA00009399"/>
    </source>
</evidence>
<comment type="similarity">
    <text evidence="2">Belongs to the GtrA family.</text>
</comment>
<dbReference type="GO" id="GO:0005886">
    <property type="term" value="C:plasma membrane"/>
    <property type="evidence" value="ECO:0007669"/>
    <property type="project" value="TreeGrafter"/>
</dbReference>
<dbReference type="KEGG" id="tcn:H9L16_08090"/>
<protein>
    <submittedName>
        <fullName evidence="8">GtrA family protein</fullName>
    </submittedName>
</protein>
<dbReference type="InterPro" id="IPR007267">
    <property type="entry name" value="GtrA_DPMS_TM"/>
</dbReference>
<evidence type="ECO:0000256" key="6">
    <source>
        <dbReference type="SAM" id="Phobius"/>
    </source>
</evidence>
<evidence type="ECO:0000313" key="9">
    <source>
        <dbReference type="Proteomes" id="UP000515804"/>
    </source>
</evidence>
<name>A0A7G9SLJ0_9GAMM</name>
<organism evidence="8 9">
    <name type="scientific">Thermomonas carbonis</name>
    <dbReference type="NCBI Taxonomy" id="1463158"/>
    <lineage>
        <taxon>Bacteria</taxon>
        <taxon>Pseudomonadati</taxon>
        <taxon>Pseudomonadota</taxon>
        <taxon>Gammaproteobacteria</taxon>
        <taxon>Lysobacterales</taxon>
        <taxon>Lysobacteraceae</taxon>
        <taxon>Thermomonas</taxon>
    </lineage>
</organism>
<feature type="domain" description="GtrA/DPMS transmembrane" evidence="7">
    <location>
        <begin position="14"/>
        <end position="129"/>
    </location>
</feature>
<keyword evidence="3 6" id="KW-0812">Transmembrane</keyword>
<feature type="transmembrane region" description="Helical" evidence="6">
    <location>
        <begin position="104"/>
        <end position="123"/>
    </location>
</feature>